<evidence type="ECO:0000313" key="6">
    <source>
        <dbReference type="Proteomes" id="UP000325313"/>
    </source>
</evidence>
<dbReference type="SUPFAM" id="SSF49329">
    <property type="entry name" value="Cu,Zn superoxide dismutase-like"/>
    <property type="match status" value="1"/>
</dbReference>
<evidence type="ECO:0000256" key="1">
    <source>
        <dbReference type="SAM" id="SignalP"/>
    </source>
</evidence>
<evidence type="ECO:0000313" key="4">
    <source>
        <dbReference type="EMBL" id="KAA1109962.1"/>
    </source>
</evidence>
<dbReference type="GO" id="GO:0046872">
    <property type="term" value="F:metal ion binding"/>
    <property type="evidence" value="ECO:0007669"/>
    <property type="project" value="InterPro"/>
</dbReference>
<accession>A0A5B0QA45</accession>
<organism evidence="4 5">
    <name type="scientific">Puccinia graminis f. sp. tritici</name>
    <dbReference type="NCBI Taxonomy" id="56615"/>
    <lineage>
        <taxon>Eukaryota</taxon>
        <taxon>Fungi</taxon>
        <taxon>Dikarya</taxon>
        <taxon>Basidiomycota</taxon>
        <taxon>Pucciniomycotina</taxon>
        <taxon>Pucciniomycetes</taxon>
        <taxon>Pucciniales</taxon>
        <taxon>Pucciniaceae</taxon>
        <taxon>Puccinia</taxon>
    </lineage>
</organism>
<dbReference type="Pfam" id="PF00080">
    <property type="entry name" value="Sod_Cu"/>
    <property type="match status" value="1"/>
</dbReference>
<dbReference type="PANTHER" id="PTHR20910:SF1">
    <property type="entry name" value="SUPEROXIDE DISMUTASE COPPER_ZINC BINDING DOMAIN-CONTAINING PROTEIN"/>
    <property type="match status" value="1"/>
</dbReference>
<dbReference type="InterPro" id="IPR001424">
    <property type="entry name" value="SOD_Cu_Zn_dom"/>
</dbReference>
<keyword evidence="5" id="KW-1185">Reference proteome</keyword>
<feature type="domain" description="Superoxide dismutase copper/zinc binding" evidence="2">
    <location>
        <begin position="72"/>
        <end position="180"/>
    </location>
</feature>
<protein>
    <recommendedName>
        <fullName evidence="2">Superoxide dismutase copper/zinc binding domain-containing protein</fullName>
    </recommendedName>
</protein>
<dbReference type="FunFam" id="2.60.40.200:FF:000015">
    <property type="entry name" value="Copper/zinc superoxide dismutase"/>
    <property type="match status" value="1"/>
</dbReference>
<dbReference type="Gene3D" id="2.60.40.200">
    <property type="entry name" value="Superoxide dismutase, copper/zinc binding domain"/>
    <property type="match status" value="1"/>
</dbReference>
<evidence type="ECO:0000259" key="2">
    <source>
        <dbReference type="Pfam" id="PF00080"/>
    </source>
</evidence>
<reference evidence="5 6" key="1">
    <citation type="submission" date="2019-05" db="EMBL/GenBank/DDBJ databases">
        <title>Emergence of the Ug99 lineage of the wheat stem rust pathogen through somatic hybridization.</title>
        <authorList>
            <person name="Li F."/>
            <person name="Upadhyaya N.M."/>
            <person name="Sperschneider J."/>
            <person name="Matny O."/>
            <person name="Nguyen-Phuc H."/>
            <person name="Mago R."/>
            <person name="Raley C."/>
            <person name="Miller M.E."/>
            <person name="Silverstein K.A.T."/>
            <person name="Henningsen E."/>
            <person name="Hirsch C.D."/>
            <person name="Visser B."/>
            <person name="Pretorius Z.A."/>
            <person name="Steffenson B.J."/>
            <person name="Schwessinger B."/>
            <person name="Dodds P.N."/>
            <person name="Figueroa M."/>
        </authorList>
    </citation>
    <scope>NUCLEOTIDE SEQUENCE [LARGE SCALE GENOMIC DNA]</scope>
    <source>
        <strain evidence="4">21-0</strain>
        <strain evidence="3 6">Ug99</strain>
    </source>
</reference>
<dbReference type="PANTHER" id="PTHR20910">
    <property type="entry name" value="AGAP001623-PA"/>
    <property type="match status" value="1"/>
</dbReference>
<dbReference type="AlphaFoldDB" id="A0A5B0QA45"/>
<dbReference type="EMBL" id="VDEP01000340">
    <property type="protein sequence ID" value="KAA1100480.1"/>
    <property type="molecule type" value="Genomic_DNA"/>
</dbReference>
<feature type="chain" id="PRO_5033474452" description="Superoxide dismutase copper/zinc binding domain-containing protein" evidence="1">
    <location>
        <begin position="25"/>
        <end position="200"/>
    </location>
</feature>
<sequence length="200" mass="21855">MMTTKTWLLIVIALITLNLAISLADNNTPNPYPLSAQAKLENGPLKVYFQAVNIPPEDRPPELAYYKGRPVAMVAIMFSGLAEGQEFTYFIHEKPIENNDCNTAGGHWNPKGRDTWSASYRCDARRPGLCEAGDLSGKHGKLKGTGTPQAPAVTYYDSSLKLTYSRRGMLGKSLVVYDSSNKPILCGNIIDPSTVAETNS</sequence>
<feature type="signal peptide" evidence="1">
    <location>
        <begin position="1"/>
        <end position="24"/>
    </location>
</feature>
<gene>
    <name evidence="4" type="ORF">PGT21_004871</name>
    <name evidence="3" type="ORF">PGTUg99_010971</name>
</gene>
<name>A0A5B0QA45_PUCGR</name>
<dbReference type="OrthoDB" id="2507086at2759"/>
<dbReference type="Proteomes" id="UP000324748">
    <property type="component" value="Unassembled WGS sequence"/>
</dbReference>
<evidence type="ECO:0000313" key="5">
    <source>
        <dbReference type="Proteomes" id="UP000324748"/>
    </source>
</evidence>
<comment type="caution">
    <text evidence="4">The sequence shown here is derived from an EMBL/GenBank/DDBJ whole genome shotgun (WGS) entry which is preliminary data.</text>
</comment>
<dbReference type="GO" id="GO:0006801">
    <property type="term" value="P:superoxide metabolic process"/>
    <property type="evidence" value="ECO:0007669"/>
    <property type="project" value="InterPro"/>
</dbReference>
<proteinExistence type="predicted"/>
<keyword evidence="1" id="KW-0732">Signal</keyword>
<evidence type="ECO:0000313" key="3">
    <source>
        <dbReference type="EMBL" id="KAA1100480.1"/>
    </source>
</evidence>
<dbReference type="Proteomes" id="UP000325313">
    <property type="component" value="Unassembled WGS sequence"/>
</dbReference>
<dbReference type="EMBL" id="VSWC01000027">
    <property type="protein sequence ID" value="KAA1109962.1"/>
    <property type="molecule type" value="Genomic_DNA"/>
</dbReference>
<dbReference type="InterPro" id="IPR036423">
    <property type="entry name" value="SOD-like_Cu/Zn_dom_sf"/>
</dbReference>
<dbReference type="InterPro" id="IPR053257">
    <property type="entry name" value="Cu-only_SOD"/>
</dbReference>